<protein>
    <submittedName>
        <fullName evidence="1">Uncharacterized protein</fullName>
    </submittedName>
</protein>
<comment type="caution">
    <text evidence="1">The sequence shown here is derived from an EMBL/GenBank/DDBJ whole genome shotgun (WGS) entry which is preliminary data.</text>
</comment>
<reference evidence="1" key="1">
    <citation type="submission" date="2023-06" db="EMBL/GenBank/DDBJ databases">
        <title>Genomic analysis of the entomopathogenic nematode Steinernema hermaphroditum.</title>
        <authorList>
            <person name="Schwarz E.M."/>
            <person name="Heppert J.K."/>
            <person name="Baniya A."/>
            <person name="Schwartz H.T."/>
            <person name="Tan C.-H."/>
            <person name="Antoshechkin I."/>
            <person name="Sternberg P.W."/>
            <person name="Goodrich-Blair H."/>
            <person name="Dillman A.R."/>
        </authorList>
    </citation>
    <scope>NUCLEOTIDE SEQUENCE</scope>
    <source>
        <strain evidence="1">PS9179</strain>
        <tissue evidence="1">Whole animal</tissue>
    </source>
</reference>
<name>A0AA39M126_9BILA</name>
<sequence length="119" mass="13240">MLHSYNVQEEVELVLLLCRPQHTILEKTKTIGHRERKGIGYIAFNVAIFLRNSSFGPLVVTFKRSSISCTGQGFVRERTSDRMDCISCCGTWTRPDDISGYPCSTGKCIPCASGGCQFL</sequence>
<proteinExistence type="predicted"/>
<dbReference type="EMBL" id="JAUCMV010000002">
    <property type="protein sequence ID" value="KAK0416942.1"/>
    <property type="molecule type" value="Genomic_DNA"/>
</dbReference>
<accession>A0AA39M126</accession>
<evidence type="ECO:0000313" key="2">
    <source>
        <dbReference type="Proteomes" id="UP001175271"/>
    </source>
</evidence>
<dbReference type="Proteomes" id="UP001175271">
    <property type="component" value="Unassembled WGS sequence"/>
</dbReference>
<evidence type="ECO:0000313" key="1">
    <source>
        <dbReference type="EMBL" id="KAK0416942.1"/>
    </source>
</evidence>
<organism evidence="1 2">
    <name type="scientific">Steinernema hermaphroditum</name>
    <dbReference type="NCBI Taxonomy" id="289476"/>
    <lineage>
        <taxon>Eukaryota</taxon>
        <taxon>Metazoa</taxon>
        <taxon>Ecdysozoa</taxon>
        <taxon>Nematoda</taxon>
        <taxon>Chromadorea</taxon>
        <taxon>Rhabditida</taxon>
        <taxon>Tylenchina</taxon>
        <taxon>Panagrolaimomorpha</taxon>
        <taxon>Strongyloidoidea</taxon>
        <taxon>Steinernematidae</taxon>
        <taxon>Steinernema</taxon>
    </lineage>
</organism>
<dbReference type="AlphaFoldDB" id="A0AA39M126"/>
<gene>
    <name evidence="1" type="ORF">QR680_012762</name>
</gene>
<keyword evidence="2" id="KW-1185">Reference proteome</keyword>